<proteinExistence type="predicted"/>
<feature type="domain" description="Major facilitator superfamily (MFS) profile" evidence="5">
    <location>
        <begin position="1"/>
        <end position="444"/>
    </location>
</feature>
<dbReference type="SUPFAM" id="SSF103473">
    <property type="entry name" value="MFS general substrate transporter"/>
    <property type="match status" value="1"/>
</dbReference>
<dbReference type="EMBL" id="FMUX01000002">
    <property type="protein sequence ID" value="SCX97473.1"/>
    <property type="molecule type" value="Genomic_DNA"/>
</dbReference>
<protein>
    <submittedName>
        <fullName evidence="6">Predicted arabinose efflux permease, MFS family</fullName>
    </submittedName>
</protein>
<dbReference type="AlphaFoldDB" id="A0A1G5C4W8"/>
<dbReference type="OrthoDB" id="9816124at2"/>
<dbReference type="InterPro" id="IPR053160">
    <property type="entry name" value="MFS_DHA3_Transporter"/>
</dbReference>
<dbReference type="STRING" id="419481.SAMN05216233_102383"/>
<name>A0A1G5C4W8_9BACT</name>
<dbReference type="InterPro" id="IPR036259">
    <property type="entry name" value="MFS_trans_sf"/>
</dbReference>
<feature type="transmembrane region" description="Helical" evidence="4">
    <location>
        <begin position="312"/>
        <end position="330"/>
    </location>
</feature>
<feature type="transmembrane region" description="Helical" evidence="4">
    <location>
        <begin position="241"/>
        <end position="261"/>
    </location>
</feature>
<dbReference type="InterPro" id="IPR020846">
    <property type="entry name" value="MFS_dom"/>
</dbReference>
<accession>A0A1G5C4W8</accession>
<evidence type="ECO:0000256" key="1">
    <source>
        <dbReference type="ARBA" id="ARBA00022692"/>
    </source>
</evidence>
<dbReference type="PANTHER" id="PTHR23530:SF1">
    <property type="entry name" value="PERMEASE, MAJOR FACILITATOR SUPERFAMILY-RELATED"/>
    <property type="match status" value="1"/>
</dbReference>
<feature type="transmembrane region" description="Helical" evidence="4">
    <location>
        <begin position="191"/>
        <end position="214"/>
    </location>
</feature>
<dbReference type="InterPro" id="IPR011701">
    <property type="entry name" value="MFS"/>
</dbReference>
<feature type="transmembrane region" description="Helical" evidence="4">
    <location>
        <begin position="376"/>
        <end position="395"/>
    </location>
</feature>
<evidence type="ECO:0000256" key="3">
    <source>
        <dbReference type="ARBA" id="ARBA00023136"/>
    </source>
</evidence>
<evidence type="ECO:0000256" key="4">
    <source>
        <dbReference type="SAM" id="Phobius"/>
    </source>
</evidence>
<dbReference type="PANTHER" id="PTHR23530">
    <property type="entry name" value="TRANSPORT PROTEIN-RELATED"/>
    <property type="match status" value="1"/>
</dbReference>
<dbReference type="GO" id="GO:0022857">
    <property type="term" value="F:transmembrane transporter activity"/>
    <property type="evidence" value="ECO:0007669"/>
    <property type="project" value="InterPro"/>
</dbReference>
<feature type="transmembrane region" description="Helical" evidence="4">
    <location>
        <begin position="415"/>
        <end position="440"/>
    </location>
</feature>
<evidence type="ECO:0000259" key="5">
    <source>
        <dbReference type="PROSITE" id="PS50850"/>
    </source>
</evidence>
<reference evidence="6 7" key="1">
    <citation type="submission" date="2016-10" db="EMBL/GenBank/DDBJ databases">
        <authorList>
            <person name="de Groot N.N."/>
        </authorList>
    </citation>
    <scope>NUCLEOTIDE SEQUENCE [LARGE SCALE GENOMIC DNA]</scope>
    <source>
        <strain evidence="6 7">AA1</strain>
    </source>
</reference>
<dbReference type="Pfam" id="PF07690">
    <property type="entry name" value="MFS_1"/>
    <property type="match status" value="1"/>
</dbReference>
<dbReference type="RefSeq" id="WP_092208897.1">
    <property type="nucleotide sequence ID" value="NZ_FMUX01000002.1"/>
</dbReference>
<keyword evidence="2 4" id="KW-1133">Transmembrane helix</keyword>
<feature type="transmembrane region" description="Helical" evidence="4">
    <location>
        <begin position="281"/>
        <end position="300"/>
    </location>
</feature>
<dbReference type="PROSITE" id="PS50850">
    <property type="entry name" value="MFS"/>
    <property type="match status" value="1"/>
</dbReference>
<keyword evidence="3 4" id="KW-0472">Membrane</keyword>
<evidence type="ECO:0000313" key="6">
    <source>
        <dbReference type="EMBL" id="SCX97473.1"/>
    </source>
</evidence>
<sequence>MHAAPTRSPFSLRNVRLFIAFRLFFTARFYYPVFSILFLDFGLTVSQFALLNAVWAAVIVVAEVPSGALADTLGRKRLLVATGAMMVVELSLLCVAPIRGGGLLFTLFLVNRVLSGLAEASASGADEALAYDALKREGMEGAWGRVLEVQMRVQSVAFVVAMVLGGVVYDPEVMGRFFSFLGLGISVTQDLTLRIPLVLTFVFGLFTLGCALAMSEPADPAHAEQPSTAEAFAKTLEAGRWILTTSFALTVILAGLIFDGVMRMVITLASQYYRVIGIPEASFGLIGALVAALGIVVPKVSRHLAETRSPRFNLMVLGSLTLVSLVWMAFFPPYLGLVPALVLFGAMSMVAFFVSHYLNRLAASETRATVLSFKGLAYNISYGLLGMLYAVILAMERRPLLAETPLLSGQGLEDRLFMDTFFVFPLSFALLMAFFLLFVLGKRDKNEPRNPSPS</sequence>
<dbReference type="Gene3D" id="1.20.1250.20">
    <property type="entry name" value="MFS general substrate transporter like domains"/>
    <property type="match status" value="2"/>
</dbReference>
<evidence type="ECO:0000313" key="7">
    <source>
        <dbReference type="Proteomes" id="UP000198870"/>
    </source>
</evidence>
<dbReference type="Proteomes" id="UP000198870">
    <property type="component" value="Unassembled WGS sequence"/>
</dbReference>
<gene>
    <name evidence="6" type="ORF">SAMN05216233_102383</name>
</gene>
<feature type="transmembrane region" description="Helical" evidence="4">
    <location>
        <begin position="153"/>
        <end position="171"/>
    </location>
</feature>
<organism evidence="6 7">
    <name type="scientific">Desulfoluna spongiiphila</name>
    <dbReference type="NCBI Taxonomy" id="419481"/>
    <lineage>
        <taxon>Bacteria</taxon>
        <taxon>Pseudomonadati</taxon>
        <taxon>Thermodesulfobacteriota</taxon>
        <taxon>Desulfobacteria</taxon>
        <taxon>Desulfobacterales</taxon>
        <taxon>Desulfolunaceae</taxon>
        <taxon>Desulfoluna</taxon>
    </lineage>
</organism>
<feature type="transmembrane region" description="Helical" evidence="4">
    <location>
        <begin position="336"/>
        <end position="355"/>
    </location>
</feature>
<keyword evidence="1 4" id="KW-0812">Transmembrane</keyword>
<feature type="transmembrane region" description="Helical" evidence="4">
    <location>
        <begin position="20"/>
        <end position="41"/>
    </location>
</feature>
<keyword evidence="7" id="KW-1185">Reference proteome</keyword>
<evidence type="ECO:0000256" key="2">
    <source>
        <dbReference type="ARBA" id="ARBA00022989"/>
    </source>
</evidence>
<feature type="transmembrane region" description="Helical" evidence="4">
    <location>
        <begin position="48"/>
        <end position="70"/>
    </location>
</feature>